<dbReference type="SUPFAM" id="SSF51215">
    <property type="entry name" value="Regulatory protein AraC"/>
    <property type="match status" value="1"/>
</dbReference>
<evidence type="ECO:0000256" key="3">
    <source>
        <dbReference type="ARBA" id="ARBA00023163"/>
    </source>
</evidence>
<dbReference type="Pfam" id="PF12833">
    <property type="entry name" value="HTH_18"/>
    <property type="match status" value="1"/>
</dbReference>
<dbReference type="PROSITE" id="PS00041">
    <property type="entry name" value="HTH_ARAC_FAMILY_1"/>
    <property type="match status" value="1"/>
</dbReference>
<dbReference type="PANTHER" id="PTHR43280:SF2">
    <property type="entry name" value="HTH-TYPE TRANSCRIPTIONAL REGULATOR EXSA"/>
    <property type="match status" value="1"/>
</dbReference>
<dbReference type="PANTHER" id="PTHR43280">
    <property type="entry name" value="ARAC-FAMILY TRANSCRIPTIONAL REGULATOR"/>
    <property type="match status" value="1"/>
</dbReference>
<comment type="caution">
    <text evidence="5">The sequence shown here is derived from an EMBL/GenBank/DDBJ whole genome shotgun (WGS) entry which is preliminary data.</text>
</comment>
<proteinExistence type="predicted"/>
<dbReference type="Pfam" id="PF02311">
    <property type="entry name" value="AraC_binding"/>
    <property type="match status" value="1"/>
</dbReference>
<dbReference type="GO" id="GO:0003700">
    <property type="term" value="F:DNA-binding transcription factor activity"/>
    <property type="evidence" value="ECO:0007669"/>
    <property type="project" value="InterPro"/>
</dbReference>
<protein>
    <submittedName>
        <fullName evidence="5">Transcriptional regulator, AraC family</fullName>
    </submittedName>
</protein>
<keyword evidence="6" id="KW-1185">Reference proteome</keyword>
<name>A0A6I1GGE8_9BIFI</name>
<dbReference type="Gene3D" id="2.60.120.280">
    <property type="entry name" value="Regulatory protein AraC"/>
    <property type="match status" value="1"/>
</dbReference>
<gene>
    <name evidence="5" type="ORF">F7D09_1750</name>
</gene>
<dbReference type="SMART" id="SM00342">
    <property type="entry name" value="HTH_ARAC"/>
    <property type="match status" value="1"/>
</dbReference>
<dbReference type="RefSeq" id="WP_193312420.1">
    <property type="nucleotide sequence ID" value="NZ_JBHSKZ010000025.1"/>
</dbReference>
<dbReference type="InterPro" id="IPR009057">
    <property type="entry name" value="Homeodomain-like_sf"/>
</dbReference>
<reference evidence="5 6" key="1">
    <citation type="submission" date="2019-09" db="EMBL/GenBank/DDBJ databases">
        <title>Characterization of the phylogenetic diversity of two novel species belonging to the genus Bifidobacterium: Bifidobacterium cebidarum sp. nov. and Bifidobacterium leontopitheci sp. nov.</title>
        <authorList>
            <person name="Lugli G.A."/>
            <person name="Duranti S."/>
            <person name="Milani C."/>
            <person name="Turroni F."/>
            <person name="Ventura M."/>
        </authorList>
    </citation>
    <scope>NUCLEOTIDE SEQUENCE [LARGE SCALE GENOMIC DNA]</scope>
    <source>
        <strain evidence="5 6">LMG 31471</strain>
    </source>
</reference>
<dbReference type="InterPro" id="IPR037923">
    <property type="entry name" value="HTH-like"/>
</dbReference>
<evidence type="ECO:0000313" key="5">
    <source>
        <dbReference type="EMBL" id="KAB7789752.1"/>
    </source>
</evidence>
<evidence type="ECO:0000256" key="2">
    <source>
        <dbReference type="ARBA" id="ARBA00023125"/>
    </source>
</evidence>
<dbReference type="InterPro" id="IPR018060">
    <property type="entry name" value="HTH_AraC"/>
</dbReference>
<dbReference type="InterPro" id="IPR003313">
    <property type="entry name" value="AraC-bd"/>
</dbReference>
<dbReference type="PROSITE" id="PS01124">
    <property type="entry name" value="HTH_ARAC_FAMILY_2"/>
    <property type="match status" value="1"/>
</dbReference>
<evidence type="ECO:0000313" key="6">
    <source>
        <dbReference type="Proteomes" id="UP000441772"/>
    </source>
</evidence>
<dbReference type="EMBL" id="WBVT01000033">
    <property type="protein sequence ID" value="KAB7789752.1"/>
    <property type="molecule type" value="Genomic_DNA"/>
</dbReference>
<dbReference type="AlphaFoldDB" id="A0A6I1GGE8"/>
<keyword evidence="1" id="KW-0805">Transcription regulation</keyword>
<dbReference type="InterPro" id="IPR018062">
    <property type="entry name" value="HTH_AraC-typ_CS"/>
</dbReference>
<feature type="domain" description="HTH araC/xylS-type" evidence="4">
    <location>
        <begin position="184"/>
        <end position="282"/>
    </location>
</feature>
<organism evidence="5 6">
    <name type="scientific">Bifidobacterium leontopitheci</name>
    <dbReference type="NCBI Taxonomy" id="2650774"/>
    <lineage>
        <taxon>Bacteria</taxon>
        <taxon>Bacillati</taxon>
        <taxon>Actinomycetota</taxon>
        <taxon>Actinomycetes</taxon>
        <taxon>Bifidobacteriales</taxon>
        <taxon>Bifidobacteriaceae</taxon>
        <taxon>Bifidobacterium</taxon>
    </lineage>
</organism>
<dbReference type="GO" id="GO:0043565">
    <property type="term" value="F:sequence-specific DNA binding"/>
    <property type="evidence" value="ECO:0007669"/>
    <property type="project" value="InterPro"/>
</dbReference>
<dbReference type="SUPFAM" id="SSF46689">
    <property type="entry name" value="Homeodomain-like"/>
    <property type="match status" value="2"/>
</dbReference>
<sequence>MKPVEQLIDVPSSNYYGYIPSQTALSTYLYPTQVGHYHFRKGYTLDRTFSFDMYILLVIQSGTITFHTVDGTSVAHGGDIVLIDSHAPLTYRAQAQTDVSAYWMHFEGEASHRFYSLIHQRLGTVITAGRFDNALGAIRRVYDMFHGGRDVSEALMSLSITEILTECLTADESTDQLYRHRSIEEVLAYIASHLTEPLPLEQLARMASMSKCHFIRIFKQATGYTPHLYIVTMRMNAAKTMLVNSDVTLAVLCSECGFNSINTFCTQFKKAVGCTPMEFRQHGMDRAAAPYRTEPAPAGHDGD</sequence>
<evidence type="ECO:0000259" key="4">
    <source>
        <dbReference type="PROSITE" id="PS01124"/>
    </source>
</evidence>
<keyword evidence="2" id="KW-0238">DNA-binding</keyword>
<dbReference type="Proteomes" id="UP000441772">
    <property type="component" value="Unassembled WGS sequence"/>
</dbReference>
<evidence type="ECO:0000256" key="1">
    <source>
        <dbReference type="ARBA" id="ARBA00023015"/>
    </source>
</evidence>
<dbReference type="Gene3D" id="1.10.10.60">
    <property type="entry name" value="Homeodomain-like"/>
    <property type="match status" value="2"/>
</dbReference>
<accession>A0A6I1GGE8</accession>
<keyword evidence="3" id="KW-0804">Transcription</keyword>